<dbReference type="Pfam" id="PF13701">
    <property type="entry name" value="DDE_Tnp_1_4"/>
    <property type="match status" value="1"/>
</dbReference>
<accession>A0A1M5DKM3</accession>
<keyword evidence="3" id="KW-1185">Reference proteome</keyword>
<evidence type="ECO:0000313" key="3">
    <source>
        <dbReference type="Proteomes" id="UP000184076"/>
    </source>
</evidence>
<feature type="domain" description="Transposase DDE" evidence="1">
    <location>
        <begin position="18"/>
        <end position="138"/>
    </location>
</feature>
<reference evidence="3" key="1">
    <citation type="submission" date="2016-11" db="EMBL/GenBank/DDBJ databases">
        <authorList>
            <person name="Varghese N."/>
            <person name="Submissions S."/>
        </authorList>
    </citation>
    <scope>NUCLEOTIDE SEQUENCE [LARGE SCALE GENOMIC DNA]</scope>
    <source>
        <strain evidence="3">DSM 9756</strain>
    </source>
</reference>
<organism evidence="2 3">
    <name type="scientific">Desulfacinum infernum DSM 9756</name>
    <dbReference type="NCBI Taxonomy" id="1121391"/>
    <lineage>
        <taxon>Bacteria</taxon>
        <taxon>Pseudomonadati</taxon>
        <taxon>Thermodesulfobacteriota</taxon>
        <taxon>Syntrophobacteria</taxon>
        <taxon>Syntrophobacterales</taxon>
        <taxon>Syntrophobacteraceae</taxon>
        <taxon>Desulfacinum</taxon>
    </lineage>
</organism>
<protein>
    <submittedName>
        <fullName evidence="2">Transposase DDE domain group 1</fullName>
    </submittedName>
</protein>
<gene>
    <name evidence="2" type="ORF">SAMN02745206_02447</name>
</gene>
<dbReference type="SUPFAM" id="SSF53098">
    <property type="entry name" value="Ribonuclease H-like"/>
    <property type="match status" value="1"/>
</dbReference>
<dbReference type="Proteomes" id="UP000184076">
    <property type="component" value="Unassembled WGS sequence"/>
</dbReference>
<evidence type="ECO:0000259" key="1">
    <source>
        <dbReference type="Pfam" id="PF13701"/>
    </source>
</evidence>
<proteinExistence type="predicted"/>
<dbReference type="EMBL" id="FQVB01000024">
    <property type="protein sequence ID" value="SHF67568.1"/>
    <property type="molecule type" value="Genomic_DNA"/>
</dbReference>
<dbReference type="InterPro" id="IPR012337">
    <property type="entry name" value="RNaseH-like_sf"/>
</dbReference>
<dbReference type="RefSeq" id="WP_178371980.1">
    <property type="nucleotide sequence ID" value="NZ_FQVB01000024.1"/>
</dbReference>
<dbReference type="InterPro" id="IPR025668">
    <property type="entry name" value="Tnp_DDE_dom"/>
</dbReference>
<name>A0A1M5DKM3_9BACT</name>
<dbReference type="STRING" id="1121391.SAMN02745206_02447"/>
<sequence length="144" mass="16422">AKGQMLIRPSLELEGWWTSLSVEEDQVIALYEKRGLSEQFHSEIKSDLDLERLPSGKFATNALVLTLGGFAYNILRILGQNGLLGRFSPVRHPAKRRRVRTVIQELMCLAARVIRTGRRLKLQFGRHCPAFRAFRSVYLRSCPA</sequence>
<evidence type="ECO:0000313" key="2">
    <source>
        <dbReference type="EMBL" id="SHF67568.1"/>
    </source>
</evidence>
<dbReference type="AlphaFoldDB" id="A0A1M5DKM3"/>
<feature type="non-terminal residue" evidence="2">
    <location>
        <position position="1"/>
    </location>
</feature>